<feature type="non-terminal residue" evidence="2">
    <location>
        <position position="290"/>
    </location>
</feature>
<dbReference type="AlphaFoldDB" id="X1BZG3"/>
<protein>
    <recommendedName>
        <fullName evidence="1">Sulfatase-modifying factor enzyme-like domain-containing protein</fullName>
    </recommendedName>
</protein>
<dbReference type="Pfam" id="PF03781">
    <property type="entry name" value="FGE-sulfatase"/>
    <property type="match status" value="1"/>
</dbReference>
<dbReference type="EMBL" id="BART01021450">
    <property type="protein sequence ID" value="GAH00397.1"/>
    <property type="molecule type" value="Genomic_DNA"/>
</dbReference>
<dbReference type="InterPro" id="IPR005532">
    <property type="entry name" value="SUMF_dom"/>
</dbReference>
<feature type="non-terminal residue" evidence="2">
    <location>
        <position position="1"/>
    </location>
</feature>
<name>X1BZG3_9ZZZZ</name>
<gene>
    <name evidence="2" type="ORF">S01H4_39563</name>
</gene>
<dbReference type="InterPro" id="IPR042095">
    <property type="entry name" value="SUMF_sf"/>
</dbReference>
<dbReference type="InterPro" id="IPR016187">
    <property type="entry name" value="CTDL_fold"/>
</dbReference>
<sequence length="290" mass="32643">FGCIRIGSKCANPLGLFDTAGNAAEMVLDPFHFSIGFRLHGAAGGFIIKGGSFRRSLVETMPGRREEQPFFLGDGAFRSSDVGFRVALSGILTSQDRKERLDQEWANLGVQQNSGRAPAKFSAPKIEIDQSKDPIAEIERFVAMSADETEKKNLLFLRDVLKQKSILLKEQKAETVKGIIHSALFTAESLQKYAIRRKIVFNELNKLEKIKDETDSQSIPDSLESGIAKAEETIRLLDSAMDHFVKLYLNRIRETQRYPEELFASQINFVSQELGLEKVFNRSLKNRLDL</sequence>
<dbReference type="Gene3D" id="3.90.1580.10">
    <property type="entry name" value="paralog of FGE (formylglycine-generating enzyme)"/>
    <property type="match status" value="1"/>
</dbReference>
<reference evidence="2" key="1">
    <citation type="journal article" date="2014" name="Front. Microbiol.">
        <title>High frequency of phylogenetically diverse reductive dehalogenase-homologous genes in deep subseafloor sedimentary metagenomes.</title>
        <authorList>
            <person name="Kawai M."/>
            <person name="Futagami T."/>
            <person name="Toyoda A."/>
            <person name="Takaki Y."/>
            <person name="Nishi S."/>
            <person name="Hori S."/>
            <person name="Arai W."/>
            <person name="Tsubouchi T."/>
            <person name="Morono Y."/>
            <person name="Uchiyama I."/>
            <person name="Ito T."/>
            <person name="Fujiyama A."/>
            <person name="Inagaki F."/>
            <person name="Takami H."/>
        </authorList>
    </citation>
    <scope>NUCLEOTIDE SEQUENCE</scope>
    <source>
        <strain evidence="2">Expedition CK06-06</strain>
    </source>
</reference>
<feature type="domain" description="Sulfatase-modifying factor enzyme-like" evidence="1">
    <location>
        <begin position="6"/>
        <end position="87"/>
    </location>
</feature>
<evidence type="ECO:0000313" key="2">
    <source>
        <dbReference type="EMBL" id="GAH00397.1"/>
    </source>
</evidence>
<dbReference type="SUPFAM" id="SSF56436">
    <property type="entry name" value="C-type lectin-like"/>
    <property type="match status" value="1"/>
</dbReference>
<organism evidence="2">
    <name type="scientific">marine sediment metagenome</name>
    <dbReference type="NCBI Taxonomy" id="412755"/>
    <lineage>
        <taxon>unclassified sequences</taxon>
        <taxon>metagenomes</taxon>
        <taxon>ecological metagenomes</taxon>
    </lineage>
</organism>
<comment type="caution">
    <text evidence="2">The sequence shown here is derived from an EMBL/GenBank/DDBJ whole genome shotgun (WGS) entry which is preliminary data.</text>
</comment>
<evidence type="ECO:0000259" key="1">
    <source>
        <dbReference type="Pfam" id="PF03781"/>
    </source>
</evidence>
<accession>X1BZG3</accession>
<proteinExistence type="predicted"/>